<feature type="transmembrane region" description="Helical" evidence="1">
    <location>
        <begin position="57"/>
        <end position="81"/>
    </location>
</feature>
<dbReference type="OrthoDB" id="9775975at2"/>
<dbReference type="PANTHER" id="PTHR38592">
    <property type="entry name" value="BLL4819 PROTEIN"/>
    <property type="match status" value="1"/>
</dbReference>
<protein>
    <submittedName>
        <fullName evidence="2">OpgC domain-containing protein</fullName>
    </submittedName>
</protein>
<geneLocation type="plasmid" evidence="2 3">
    <name>unnamed4</name>
</geneLocation>
<dbReference type="InterPro" id="IPR014550">
    <property type="entry name" value="UCP028704_OpgC"/>
</dbReference>
<keyword evidence="3" id="KW-1185">Reference proteome</keyword>
<feature type="transmembrane region" description="Helical" evidence="1">
    <location>
        <begin position="288"/>
        <end position="310"/>
    </location>
</feature>
<reference evidence="2 3" key="1">
    <citation type="submission" date="2019-07" db="EMBL/GenBank/DDBJ databases">
        <title>Litoreibacter alkalisoli sp. nov., isolated from saline-alkaline soil.</title>
        <authorList>
            <person name="Wang S."/>
            <person name="Xu L."/>
            <person name="Xing Y.-T."/>
            <person name="Sun J.-Q."/>
        </authorList>
    </citation>
    <scope>NUCLEOTIDE SEQUENCE [LARGE SCALE GENOMIC DNA]</scope>
    <source>
        <strain evidence="2 3">LN3S51</strain>
        <plasmid evidence="2 3">unnamed4</plasmid>
    </source>
</reference>
<dbReference type="Pfam" id="PF10129">
    <property type="entry name" value="OpgC_C"/>
    <property type="match status" value="1"/>
</dbReference>
<feature type="transmembrane region" description="Helical" evidence="1">
    <location>
        <begin position="93"/>
        <end position="111"/>
    </location>
</feature>
<keyword evidence="1" id="KW-1133">Transmembrane helix</keyword>
<gene>
    <name evidence="2" type="ORF">FPZ52_18590</name>
</gene>
<sequence length="394" mass="44631">MTQQASPERKPPSRTRDPRLDFFRGVAMYVILLSHVPSNPWALWTPSRFGFSDAAEIFVFCSGMASAIAFGTIFQYAGWWMGTLRILLRMWQIYWAHLGVFFVALFTMLVLNQTGWFEKDYVDALNLYPFIRETGRNMIGLMTMTYVPNYFDILPMYFVILGLVPPMMLLAQISPKLVIMASLCLWAYVTAGGLELPAEYWFSRGSERQWFFNPFAWQLVFFTGFGLMAGWIPKPPKSRAMIAIACAVVVISLPLAWHETVGMFAEIRAWRKEWWILLSKTDQGILRYIHFLSLAYLAWAAVGPMGSRLLGGPIRDRVTPVVSKVGQQTLAVFMTSMVLSRLMGVLLDVMGRGVLQALVVNVLGIALLSLTAYFVAYLKAQPWRNAVRAALDGR</sequence>
<dbReference type="KEGG" id="lit:FPZ52_18590"/>
<name>A0A5B8JBR0_9RHOB</name>
<keyword evidence="1" id="KW-0472">Membrane</keyword>
<proteinExistence type="predicted"/>
<evidence type="ECO:0000256" key="1">
    <source>
        <dbReference type="SAM" id="Phobius"/>
    </source>
</evidence>
<feature type="transmembrane region" description="Helical" evidence="1">
    <location>
        <begin position="214"/>
        <end position="233"/>
    </location>
</feature>
<keyword evidence="1" id="KW-0812">Transmembrane</keyword>
<feature type="transmembrane region" description="Helical" evidence="1">
    <location>
        <begin position="240"/>
        <end position="257"/>
    </location>
</feature>
<feature type="transmembrane region" description="Helical" evidence="1">
    <location>
        <begin position="177"/>
        <end position="194"/>
    </location>
</feature>
<feature type="transmembrane region" description="Helical" evidence="1">
    <location>
        <begin position="150"/>
        <end position="170"/>
    </location>
</feature>
<accession>A0A5B8JBR0</accession>
<evidence type="ECO:0000313" key="2">
    <source>
        <dbReference type="EMBL" id="QDY71667.1"/>
    </source>
</evidence>
<feature type="transmembrane region" description="Helical" evidence="1">
    <location>
        <begin position="353"/>
        <end position="378"/>
    </location>
</feature>
<keyword evidence="2" id="KW-0614">Plasmid</keyword>
<dbReference type="EMBL" id="CP042265">
    <property type="protein sequence ID" value="QDY71667.1"/>
    <property type="molecule type" value="Genomic_DNA"/>
</dbReference>
<dbReference type="PIRSF" id="PIRSF028704">
    <property type="entry name" value="UPC028704"/>
    <property type="match status" value="1"/>
</dbReference>
<organism evidence="2 3">
    <name type="scientific">Qingshengfaniella alkalisoli</name>
    <dbReference type="NCBI Taxonomy" id="2599296"/>
    <lineage>
        <taxon>Bacteria</taxon>
        <taxon>Pseudomonadati</taxon>
        <taxon>Pseudomonadota</taxon>
        <taxon>Alphaproteobacteria</taxon>
        <taxon>Rhodobacterales</taxon>
        <taxon>Paracoccaceae</taxon>
        <taxon>Qingshengfaniella</taxon>
    </lineage>
</organism>
<evidence type="ECO:0000313" key="3">
    <source>
        <dbReference type="Proteomes" id="UP000318483"/>
    </source>
</evidence>
<dbReference type="RefSeq" id="WP_146367081.1">
    <property type="nucleotide sequence ID" value="NZ_CP042265.1"/>
</dbReference>
<dbReference type="PANTHER" id="PTHR38592:SF3">
    <property type="entry name" value="BLL4819 PROTEIN"/>
    <property type="match status" value="1"/>
</dbReference>
<dbReference type="Proteomes" id="UP000318483">
    <property type="component" value="Plasmid unnamed4"/>
</dbReference>
<dbReference type="AlphaFoldDB" id="A0A5B8JBR0"/>